<accession>A0ABV2TM09</accession>
<gene>
    <name evidence="1" type="ORF">ABXR19_12195</name>
</gene>
<organism evidence="1 2">
    <name type="scientific">Uliginosibacterium flavum</name>
    <dbReference type="NCBI Taxonomy" id="1396831"/>
    <lineage>
        <taxon>Bacteria</taxon>
        <taxon>Pseudomonadati</taxon>
        <taxon>Pseudomonadota</taxon>
        <taxon>Betaproteobacteria</taxon>
        <taxon>Rhodocyclales</taxon>
        <taxon>Zoogloeaceae</taxon>
        <taxon>Uliginosibacterium</taxon>
    </lineage>
</organism>
<evidence type="ECO:0000313" key="1">
    <source>
        <dbReference type="EMBL" id="MET7014954.1"/>
    </source>
</evidence>
<dbReference type="RefSeq" id="WP_354601417.1">
    <property type="nucleotide sequence ID" value="NZ_JBEWZI010000012.1"/>
</dbReference>
<sequence>MEASVVKELGALMHAAIETLLLHEDAFYAYFKPYRHPAAQHEVFGGIGLETFGKDLELARSLDSDFVWTVVDGGDGDLWITPGIRFVNRICHLVTEKSHAGLEVDFRCPRRMSSLTPLGLKRQLNKLGRVQAARSAIEIGKDS</sequence>
<comment type="caution">
    <text evidence="1">The sequence shown here is derived from an EMBL/GenBank/DDBJ whole genome shotgun (WGS) entry which is preliminary data.</text>
</comment>
<evidence type="ECO:0000313" key="2">
    <source>
        <dbReference type="Proteomes" id="UP001549691"/>
    </source>
</evidence>
<protein>
    <submittedName>
        <fullName evidence="1">Uncharacterized protein</fullName>
    </submittedName>
</protein>
<keyword evidence="2" id="KW-1185">Reference proteome</keyword>
<dbReference type="EMBL" id="JBEWZI010000012">
    <property type="protein sequence ID" value="MET7014954.1"/>
    <property type="molecule type" value="Genomic_DNA"/>
</dbReference>
<name>A0ABV2TM09_9RHOO</name>
<reference evidence="1 2" key="1">
    <citation type="submission" date="2024-07" db="EMBL/GenBank/DDBJ databases">
        <title>Uliginosibacterium flavum JJ3220;KACC:17644.</title>
        <authorList>
            <person name="Kim M.K."/>
        </authorList>
    </citation>
    <scope>NUCLEOTIDE SEQUENCE [LARGE SCALE GENOMIC DNA]</scope>
    <source>
        <strain evidence="1 2">KACC:17644</strain>
    </source>
</reference>
<proteinExistence type="predicted"/>
<dbReference type="Proteomes" id="UP001549691">
    <property type="component" value="Unassembled WGS sequence"/>
</dbReference>